<organism evidence="7 8">
    <name type="scientific">Roseivirga thermotolerans</name>
    <dbReference type="NCBI Taxonomy" id="1758176"/>
    <lineage>
        <taxon>Bacteria</taxon>
        <taxon>Pseudomonadati</taxon>
        <taxon>Bacteroidota</taxon>
        <taxon>Cytophagia</taxon>
        <taxon>Cytophagales</taxon>
        <taxon>Roseivirgaceae</taxon>
        <taxon>Roseivirga</taxon>
    </lineage>
</organism>
<comment type="caution">
    <text evidence="7">The sequence shown here is derived from an EMBL/GenBank/DDBJ whole genome shotgun (WGS) entry which is preliminary data.</text>
</comment>
<feature type="transmembrane region" description="Helical" evidence="6">
    <location>
        <begin position="232"/>
        <end position="256"/>
    </location>
</feature>
<dbReference type="CDD" id="cd13961">
    <property type="entry name" value="PT_UbiA_DGGGPS"/>
    <property type="match status" value="1"/>
</dbReference>
<evidence type="ECO:0000313" key="8">
    <source>
        <dbReference type="Proteomes" id="UP000658258"/>
    </source>
</evidence>
<feature type="transmembrane region" description="Helical" evidence="6">
    <location>
        <begin position="108"/>
        <end position="135"/>
    </location>
</feature>
<evidence type="ECO:0000256" key="5">
    <source>
        <dbReference type="ARBA" id="ARBA00023136"/>
    </source>
</evidence>
<accession>A0ABQ3I0T5</accession>
<keyword evidence="4 6" id="KW-1133">Transmembrane helix</keyword>
<evidence type="ECO:0000313" key="7">
    <source>
        <dbReference type="EMBL" id="GHE53674.1"/>
    </source>
</evidence>
<comment type="subcellular location">
    <subcellularLocation>
        <location evidence="1">Membrane</location>
        <topology evidence="1">Multi-pass membrane protein</topology>
    </subcellularLocation>
</comment>
<sequence length="286" mass="32439">MQVAKLFRPSFIYNYLKLIRGINLLIVALTQYLTALFLLSNKGHWWEILTDANFFLMVSATVMITSAGYLINDYYDIKIDFVNKPDRVVVGRALRRRWVILGHSALNISAIAIGFYISIPIGLIMFGAAFLLWLYSNQLKRLPFVGNFVVAILTGTTLILVAEYFHERAYIIACYAIFSAYITLVREIIKDTEDMKGDARFGCKTIPIVLGVAKTKWIIYAIMVAFEITVIILLWNLSVILPIILAITLLLLGLGVQRADTVKQFHNLSTYCKIIMLLGVLSMIWI</sequence>
<dbReference type="Pfam" id="PF01040">
    <property type="entry name" value="UbiA"/>
    <property type="match status" value="1"/>
</dbReference>
<proteinExistence type="predicted"/>
<gene>
    <name evidence="7" type="ORF">GCM10011340_05230</name>
</gene>
<evidence type="ECO:0000256" key="2">
    <source>
        <dbReference type="ARBA" id="ARBA00022475"/>
    </source>
</evidence>
<dbReference type="InterPro" id="IPR044878">
    <property type="entry name" value="UbiA_sf"/>
</dbReference>
<dbReference type="InterPro" id="IPR050475">
    <property type="entry name" value="Prenyltransferase_related"/>
</dbReference>
<protein>
    <submittedName>
        <fullName evidence="7">Prenyltransferase</fullName>
    </submittedName>
</protein>
<dbReference type="NCBIfam" id="NF009513">
    <property type="entry name" value="PRK12872.1-3"/>
    <property type="match status" value="1"/>
</dbReference>
<dbReference type="Proteomes" id="UP000658258">
    <property type="component" value="Unassembled WGS sequence"/>
</dbReference>
<feature type="transmembrane region" description="Helical" evidence="6">
    <location>
        <begin position="20"/>
        <end position="40"/>
    </location>
</feature>
<keyword evidence="8" id="KW-1185">Reference proteome</keyword>
<keyword evidence="5 6" id="KW-0472">Membrane</keyword>
<dbReference type="RefSeq" id="WP_189628627.1">
    <property type="nucleotide sequence ID" value="NZ_BNAG01000001.1"/>
</dbReference>
<name>A0ABQ3I0T5_9BACT</name>
<dbReference type="PANTHER" id="PTHR42723">
    <property type="entry name" value="CHLOROPHYLL SYNTHASE"/>
    <property type="match status" value="1"/>
</dbReference>
<feature type="transmembrane region" description="Helical" evidence="6">
    <location>
        <begin position="206"/>
        <end position="226"/>
    </location>
</feature>
<keyword evidence="3 6" id="KW-0812">Transmembrane</keyword>
<feature type="transmembrane region" description="Helical" evidence="6">
    <location>
        <begin position="142"/>
        <end position="162"/>
    </location>
</feature>
<evidence type="ECO:0000256" key="1">
    <source>
        <dbReference type="ARBA" id="ARBA00004141"/>
    </source>
</evidence>
<dbReference type="Gene3D" id="1.10.357.140">
    <property type="entry name" value="UbiA prenyltransferase"/>
    <property type="match status" value="1"/>
</dbReference>
<reference evidence="8" key="1">
    <citation type="journal article" date="2019" name="Int. J. Syst. Evol. Microbiol.">
        <title>The Global Catalogue of Microorganisms (GCM) 10K type strain sequencing project: providing services to taxonomists for standard genome sequencing and annotation.</title>
        <authorList>
            <consortium name="The Broad Institute Genomics Platform"/>
            <consortium name="The Broad Institute Genome Sequencing Center for Infectious Disease"/>
            <person name="Wu L."/>
            <person name="Ma J."/>
        </authorList>
    </citation>
    <scope>NUCLEOTIDE SEQUENCE [LARGE SCALE GENOMIC DNA]</scope>
    <source>
        <strain evidence="8">CGMCC 1.15111</strain>
    </source>
</reference>
<dbReference type="Gene3D" id="1.20.120.1780">
    <property type="entry name" value="UbiA prenyltransferase"/>
    <property type="match status" value="1"/>
</dbReference>
<dbReference type="EMBL" id="BNAG01000001">
    <property type="protein sequence ID" value="GHE53674.1"/>
    <property type="molecule type" value="Genomic_DNA"/>
</dbReference>
<evidence type="ECO:0000256" key="4">
    <source>
        <dbReference type="ARBA" id="ARBA00022989"/>
    </source>
</evidence>
<dbReference type="InterPro" id="IPR000537">
    <property type="entry name" value="UbiA_prenyltransferase"/>
</dbReference>
<feature type="transmembrane region" description="Helical" evidence="6">
    <location>
        <begin position="268"/>
        <end position="285"/>
    </location>
</feature>
<evidence type="ECO:0000256" key="6">
    <source>
        <dbReference type="SAM" id="Phobius"/>
    </source>
</evidence>
<feature type="transmembrane region" description="Helical" evidence="6">
    <location>
        <begin position="168"/>
        <end position="185"/>
    </location>
</feature>
<keyword evidence="2" id="KW-1003">Cell membrane</keyword>
<dbReference type="PANTHER" id="PTHR42723:SF1">
    <property type="entry name" value="CHLOROPHYLL SYNTHASE, CHLOROPLASTIC"/>
    <property type="match status" value="1"/>
</dbReference>
<feature type="transmembrane region" description="Helical" evidence="6">
    <location>
        <begin position="52"/>
        <end position="71"/>
    </location>
</feature>
<evidence type="ECO:0000256" key="3">
    <source>
        <dbReference type="ARBA" id="ARBA00022692"/>
    </source>
</evidence>